<dbReference type="Proteomes" id="UP000053989">
    <property type="component" value="Unassembled WGS sequence"/>
</dbReference>
<keyword evidence="3" id="KW-1185">Reference proteome</keyword>
<dbReference type="GO" id="GO:0070485">
    <property type="term" value="P:dehydro-D-arabinono-1,4-lactone biosynthetic process"/>
    <property type="evidence" value="ECO:0007669"/>
    <property type="project" value="TreeGrafter"/>
</dbReference>
<dbReference type="Pfam" id="PF00248">
    <property type="entry name" value="Aldo_ket_red"/>
    <property type="match status" value="1"/>
</dbReference>
<evidence type="ECO:0000259" key="1">
    <source>
        <dbReference type="Pfam" id="PF00248"/>
    </source>
</evidence>
<name>A0A0C3E4M4_9AGAM</name>
<reference evidence="3" key="2">
    <citation type="submission" date="2015-01" db="EMBL/GenBank/DDBJ databases">
        <title>Evolutionary Origins and Diversification of the Mycorrhizal Mutualists.</title>
        <authorList>
            <consortium name="DOE Joint Genome Institute"/>
            <consortium name="Mycorrhizal Genomics Consortium"/>
            <person name="Kohler A."/>
            <person name="Kuo A."/>
            <person name="Nagy L.G."/>
            <person name="Floudas D."/>
            <person name="Copeland A."/>
            <person name="Barry K.W."/>
            <person name="Cichocki N."/>
            <person name="Veneault-Fourrey C."/>
            <person name="LaButti K."/>
            <person name="Lindquist E.A."/>
            <person name="Lipzen A."/>
            <person name="Lundell T."/>
            <person name="Morin E."/>
            <person name="Murat C."/>
            <person name="Riley R."/>
            <person name="Ohm R."/>
            <person name="Sun H."/>
            <person name="Tunlid A."/>
            <person name="Henrissat B."/>
            <person name="Grigoriev I.V."/>
            <person name="Hibbett D.S."/>
            <person name="Martin F."/>
        </authorList>
    </citation>
    <scope>NUCLEOTIDE SEQUENCE [LARGE SCALE GENOMIC DNA]</scope>
    <source>
        <strain evidence="3">Foug A</strain>
    </source>
</reference>
<dbReference type="Gene3D" id="3.20.20.100">
    <property type="entry name" value="NADP-dependent oxidoreductase domain"/>
    <property type="match status" value="1"/>
</dbReference>
<reference evidence="2 3" key="1">
    <citation type="submission" date="2014-04" db="EMBL/GenBank/DDBJ databases">
        <authorList>
            <consortium name="DOE Joint Genome Institute"/>
            <person name="Kuo A."/>
            <person name="Kohler A."/>
            <person name="Nagy L.G."/>
            <person name="Floudas D."/>
            <person name="Copeland A."/>
            <person name="Barry K.W."/>
            <person name="Cichocki N."/>
            <person name="Veneault-Fourrey C."/>
            <person name="LaButti K."/>
            <person name="Lindquist E.A."/>
            <person name="Lipzen A."/>
            <person name="Lundell T."/>
            <person name="Morin E."/>
            <person name="Murat C."/>
            <person name="Sun H."/>
            <person name="Tunlid A."/>
            <person name="Henrissat B."/>
            <person name="Grigoriev I.V."/>
            <person name="Hibbett D.S."/>
            <person name="Martin F."/>
            <person name="Nordberg H.P."/>
            <person name="Cantor M.N."/>
            <person name="Hua S.X."/>
        </authorList>
    </citation>
    <scope>NUCLEOTIDE SEQUENCE [LARGE SCALE GENOMIC DNA]</scope>
    <source>
        <strain evidence="2 3">Foug A</strain>
    </source>
</reference>
<evidence type="ECO:0000313" key="2">
    <source>
        <dbReference type="EMBL" id="KIM67745.1"/>
    </source>
</evidence>
<dbReference type="AlphaFoldDB" id="A0A0C3E4M4"/>
<dbReference type="STRING" id="1036808.A0A0C3E4M4"/>
<accession>A0A0C3E4M4</accession>
<dbReference type="GO" id="GO:0005829">
    <property type="term" value="C:cytosol"/>
    <property type="evidence" value="ECO:0007669"/>
    <property type="project" value="TreeGrafter"/>
</dbReference>
<dbReference type="HOGENOM" id="CLU_023205_7_2_1"/>
<feature type="domain" description="NADP-dependent oxidoreductase" evidence="1">
    <location>
        <begin position="44"/>
        <end position="356"/>
    </location>
</feature>
<dbReference type="SUPFAM" id="SSF51430">
    <property type="entry name" value="NAD(P)-linked oxidoreductase"/>
    <property type="match status" value="1"/>
</dbReference>
<dbReference type="PANTHER" id="PTHR42686">
    <property type="entry name" value="GH17980P-RELATED"/>
    <property type="match status" value="1"/>
</dbReference>
<dbReference type="InterPro" id="IPR023210">
    <property type="entry name" value="NADP_OxRdtase_dom"/>
</dbReference>
<gene>
    <name evidence="2" type="ORF">SCLCIDRAFT_20768</name>
</gene>
<dbReference type="EMBL" id="KN822011">
    <property type="protein sequence ID" value="KIM67745.1"/>
    <property type="molecule type" value="Genomic_DNA"/>
</dbReference>
<dbReference type="InParanoid" id="A0A0C3E4M4"/>
<evidence type="ECO:0000313" key="3">
    <source>
        <dbReference type="Proteomes" id="UP000053989"/>
    </source>
</evidence>
<dbReference type="InterPro" id="IPR020471">
    <property type="entry name" value="AKR"/>
</dbReference>
<organism evidence="2 3">
    <name type="scientific">Scleroderma citrinum Foug A</name>
    <dbReference type="NCBI Taxonomy" id="1036808"/>
    <lineage>
        <taxon>Eukaryota</taxon>
        <taxon>Fungi</taxon>
        <taxon>Dikarya</taxon>
        <taxon>Basidiomycota</taxon>
        <taxon>Agaricomycotina</taxon>
        <taxon>Agaricomycetes</taxon>
        <taxon>Agaricomycetidae</taxon>
        <taxon>Boletales</taxon>
        <taxon>Sclerodermatineae</taxon>
        <taxon>Sclerodermataceae</taxon>
        <taxon>Scleroderma</taxon>
    </lineage>
</organism>
<dbReference type="OrthoDB" id="5286008at2759"/>
<dbReference type="GO" id="GO:0045290">
    <property type="term" value="F:D-arabinose 1-dehydrogenase [NAD(P)+] activity"/>
    <property type="evidence" value="ECO:0007669"/>
    <property type="project" value="TreeGrafter"/>
</dbReference>
<sequence>MVERLDAPQPTFFLPSLEQIPDNDDDKPKAGIQITTSIGELPAVIFGAAAFCNSYSTDDHIQSVVPLRVTRLALRYGINAFDTSPYYGPSEIILGNALEALKHEFPRSSYQLFTKCGRFGDTRADFDLTREGVNASVSRSLARLHTDYLDTVYVHDIEFIAEARTPRKRGNHLSALGGEQDAYGLGEDQAGHVLGNGDKEVLGAIAALRELQDRGVVRRVGISGYPLPTLLRISILVLHETGKPLDVVMSYSHLNLQNRMLEAFRPAFLERAKVKHVVAASPLSMGLLSPKPPAWHHASDEIKAAAANAIALHNKQIGGEQNEPTFSEVALRYAFERAFEAQIPTVSGLCHTREVHTCARVWHEFQSGEGREKWGTHVEPILSFFKDANVLDQSWTNPSFTREQI</sequence>
<dbReference type="PANTHER" id="PTHR42686:SF1">
    <property type="entry name" value="GH17980P-RELATED"/>
    <property type="match status" value="1"/>
</dbReference>
<dbReference type="InterPro" id="IPR036812">
    <property type="entry name" value="NAD(P)_OxRdtase_dom_sf"/>
</dbReference>
<protein>
    <recommendedName>
        <fullName evidence="1">NADP-dependent oxidoreductase domain-containing protein</fullName>
    </recommendedName>
</protein>
<proteinExistence type="predicted"/>